<dbReference type="SUPFAM" id="SSF54292">
    <property type="entry name" value="2Fe-2S ferredoxin-like"/>
    <property type="match status" value="1"/>
</dbReference>
<evidence type="ECO:0000313" key="3">
    <source>
        <dbReference type="EMBL" id="AQS59073.1"/>
    </source>
</evidence>
<dbReference type="InterPro" id="IPR042204">
    <property type="entry name" value="2Fe-2S-bd_N"/>
</dbReference>
<organism evidence="3 4">
    <name type="scientific">Desulforamulus ferrireducens</name>
    <dbReference type="NCBI Taxonomy" id="1833852"/>
    <lineage>
        <taxon>Bacteria</taxon>
        <taxon>Bacillati</taxon>
        <taxon>Bacillota</taxon>
        <taxon>Clostridia</taxon>
        <taxon>Eubacteriales</taxon>
        <taxon>Peptococcaceae</taxon>
        <taxon>Desulforamulus</taxon>
    </lineage>
</organism>
<dbReference type="Proteomes" id="UP000189464">
    <property type="component" value="Chromosome"/>
</dbReference>
<sequence length="101" mass="11350">MRIEKHPILEFKPGKIVRFTFDGRELKGYEGETIAAALHAAGIRTMRESGHLHRPRGLFCNIGNCSSCLMIVDGEPNVRVCVERLREGMKVETQKGKGELK</sequence>
<dbReference type="AlphaFoldDB" id="A0A1S6IWC6"/>
<reference evidence="3 4" key="1">
    <citation type="journal article" date="2016" name="Int. J. Syst. Evol. Microbiol.">
        <title>Desulfotomaculum ferrireducens sp. nov., a moderately thermophilic sulfate-reducing and dissimilatory Fe(III)-reducing bacterium isolated from compost.</title>
        <authorList>
            <person name="Yang G."/>
            <person name="Guo J."/>
            <person name="Zhuang L."/>
            <person name="Yuan Y."/>
            <person name="Zhou S."/>
        </authorList>
    </citation>
    <scope>NUCLEOTIDE SEQUENCE [LARGE SCALE GENOMIC DNA]</scope>
    <source>
        <strain evidence="3 4">GSS09</strain>
    </source>
</reference>
<dbReference type="InterPro" id="IPR036010">
    <property type="entry name" value="2Fe-2S_ferredoxin-like_sf"/>
</dbReference>
<dbReference type="PROSITE" id="PS00197">
    <property type="entry name" value="2FE2S_FER_1"/>
    <property type="match status" value="1"/>
</dbReference>
<keyword evidence="1" id="KW-0560">Oxidoreductase</keyword>
<dbReference type="CDD" id="cd00207">
    <property type="entry name" value="fer2"/>
    <property type="match status" value="1"/>
</dbReference>
<dbReference type="InterPro" id="IPR006058">
    <property type="entry name" value="2Fe2S_fd_BS"/>
</dbReference>
<dbReference type="STRING" id="1833852.B0537_08265"/>
<gene>
    <name evidence="3" type="ORF">B0537_08265</name>
</gene>
<feature type="domain" description="2Fe-2S ferredoxin-type" evidence="2">
    <location>
        <begin position="15"/>
        <end position="97"/>
    </location>
</feature>
<dbReference type="KEGG" id="dfg:B0537_08265"/>
<proteinExistence type="predicted"/>
<dbReference type="InterPro" id="IPR001041">
    <property type="entry name" value="2Fe-2S_ferredoxin-type"/>
</dbReference>
<evidence type="ECO:0000259" key="2">
    <source>
        <dbReference type="PROSITE" id="PS51085"/>
    </source>
</evidence>
<name>A0A1S6IWC6_9FIRM</name>
<dbReference type="PROSITE" id="PS51085">
    <property type="entry name" value="2FE2S_FER_2"/>
    <property type="match status" value="1"/>
</dbReference>
<dbReference type="RefSeq" id="WP_077714145.1">
    <property type="nucleotide sequence ID" value="NZ_CP019698.1"/>
</dbReference>
<accession>A0A1S6IWC6</accession>
<dbReference type="Gene3D" id="3.10.20.440">
    <property type="entry name" value="2Fe-2S iron-sulphur cluster binding domain, sarcosine oxidase, alpha subunit, N-terminal domain"/>
    <property type="match status" value="1"/>
</dbReference>
<dbReference type="GO" id="GO:0051537">
    <property type="term" value="F:2 iron, 2 sulfur cluster binding"/>
    <property type="evidence" value="ECO:0007669"/>
    <property type="project" value="InterPro"/>
</dbReference>
<evidence type="ECO:0000256" key="1">
    <source>
        <dbReference type="ARBA" id="ARBA00023002"/>
    </source>
</evidence>
<dbReference type="GO" id="GO:0016491">
    <property type="term" value="F:oxidoreductase activity"/>
    <property type="evidence" value="ECO:0007669"/>
    <property type="project" value="UniProtKB-KW"/>
</dbReference>
<protein>
    <submittedName>
        <fullName evidence="3">Pyridine nucleotide-disulfide oxidoreductase</fullName>
    </submittedName>
</protein>
<dbReference type="EMBL" id="CP019698">
    <property type="protein sequence ID" value="AQS59073.1"/>
    <property type="molecule type" value="Genomic_DNA"/>
</dbReference>
<dbReference type="Pfam" id="PF13510">
    <property type="entry name" value="Fer2_4"/>
    <property type="match status" value="1"/>
</dbReference>
<keyword evidence="4" id="KW-1185">Reference proteome</keyword>
<evidence type="ECO:0000313" key="4">
    <source>
        <dbReference type="Proteomes" id="UP000189464"/>
    </source>
</evidence>
<dbReference type="OrthoDB" id="573392at2"/>